<comment type="caution">
    <text evidence="7">The sequence shown here is derived from an EMBL/GenBank/DDBJ whole genome shotgun (WGS) entry which is preliminary data.</text>
</comment>
<reference evidence="7 8" key="1">
    <citation type="submission" date="2020-08" db="EMBL/GenBank/DDBJ databases">
        <title>Genomic Encyclopedia of Type Strains, Phase III (KMG-III): the genomes of soil and plant-associated and newly described type strains.</title>
        <authorList>
            <person name="Whitman W."/>
        </authorList>
    </citation>
    <scope>NUCLEOTIDE SEQUENCE [LARGE SCALE GENOMIC DNA]</scope>
    <source>
        <strain evidence="7 8">CECT 8960</strain>
    </source>
</reference>
<dbReference type="InterPro" id="IPR025110">
    <property type="entry name" value="AMP-bd_C"/>
</dbReference>
<dbReference type="GO" id="GO:0006633">
    <property type="term" value="P:fatty acid biosynthetic process"/>
    <property type="evidence" value="ECO:0007669"/>
    <property type="project" value="TreeGrafter"/>
</dbReference>
<dbReference type="CDD" id="cd05931">
    <property type="entry name" value="FAAL"/>
    <property type="match status" value="1"/>
</dbReference>
<keyword evidence="4" id="KW-0443">Lipid metabolism</keyword>
<dbReference type="InterPro" id="IPR045851">
    <property type="entry name" value="AMP-bd_C_sf"/>
</dbReference>
<dbReference type="Gene3D" id="3.40.50.12780">
    <property type="entry name" value="N-terminal domain of ligase-like"/>
    <property type="match status" value="1"/>
</dbReference>
<evidence type="ECO:0000259" key="5">
    <source>
        <dbReference type="Pfam" id="PF00501"/>
    </source>
</evidence>
<dbReference type="PANTHER" id="PTHR22754">
    <property type="entry name" value="DISCO-INTERACTING PROTEIN 2 DIP2 -RELATED"/>
    <property type="match status" value="1"/>
</dbReference>
<dbReference type="PANTHER" id="PTHR22754:SF32">
    <property type="entry name" value="DISCO-INTERACTING PROTEIN 2"/>
    <property type="match status" value="1"/>
</dbReference>
<evidence type="ECO:0000256" key="1">
    <source>
        <dbReference type="ARBA" id="ARBA00006432"/>
    </source>
</evidence>
<comment type="similarity">
    <text evidence="1">Belongs to the ATP-dependent AMP-binding enzyme family.</text>
</comment>
<dbReference type="Pfam" id="PF00501">
    <property type="entry name" value="AMP-binding"/>
    <property type="match status" value="1"/>
</dbReference>
<evidence type="ECO:0000313" key="8">
    <source>
        <dbReference type="Proteomes" id="UP000520767"/>
    </source>
</evidence>
<keyword evidence="8" id="KW-1185">Reference proteome</keyword>
<evidence type="ECO:0000256" key="3">
    <source>
        <dbReference type="ARBA" id="ARBA00022832"/>
    </source>
</evidence>
<keyword evidence="2 7" id="KW-0436">Ligase</keyword>
<dbReference type="SUPFAM" id="SSF56801">
    <property type="entry name" value="Acetyl-CoA synthetase-like"/>
    <property type="match status" value="1"/>
</dbReference>
<feature type="domain" description="AMP-binding enzyme C-terminal" evidence="6">
    <location>
        <begin position="480"/>
        <end position="592"/>
    </location>
</feature>
<organism evidence="7 8">
    <name type="scientific">Actinophytocola algeriensis</name>
    <dbReference type="NCBI Taxonomy" id="1768010"/>
    <lineage>
        <taxon>Bacteria</taxon>
        <taxon>Bacillati</taxon>
        <taxon>Actinomycetota</taxon>
        <taxon>Actinomycetes</taxon>
        <taxon>Pseudonocardiales</taxon>
        <taxon>Pseudonocardiaceae</taxon>
    </lineage>
</organism>
<feature type="domain" description="AMP-dependent synthetase/ligase" evidence="5">
    <location>
        <begin position="43"/>
        <end position="426"/>
    </location>
</feature>
<dbReference type="EMBL" id="JACHJQ010000005">
    <property type="protein sequence ID" value="MBB4908735.1"/>
    <property type="molecule type" value="Genomic_DNA"/>
</dbReference>
<proteinExistence type="inferred from homology"/>
<evidence type="ECO:0000256" key="4">
    <source>
        <dbReference type="ARBA" id="ARBA00023098"/>
    </source>
</evidence>
<evidence type="ECO:0000256" key="2">
    <source>
        <dbReference type="ARBA" id="ARBA00022598"/>
    </source>
</evidence>
<evidence type="ECO:0000259" key="6">
    <source>
        <dbReference type="Pfam" id="PF23024"/>
    </source>
</evidence>
<evidence type="ECO:0000313" key="7">
    <source>
        <dbReference type="EMBL" id="MBB4908735.1"/>
    </source>
</evidence>
<dbReference type="InterPro" id="IPR040097">
    <property type="entry name" value="FAAL/FAAC"/>
</dbReference>
<dbReference type="AlphaFoldDB" id="A0A7W7Q809"/>
<dbReference type="Gene3D" id="3.30.300.30">
    <property type="match status" value="1"/>
</dbReference>
<dbReference type="Pfam" id="PF23024">
    <property type="entry name" value="AMP-dom_DIP2-like"/>
    <property type="match status" value="1"/>
</dbReference>
<gene>
    <name evidence="7" type="ORF">FHR82_004988</name>
</gene>
<sequence length="597" mass="62838">MTLISDLSPQAGQEFATLPDALAHWAATCGGQHAITFVDYPVGHAGDSPGVATSLTWRELDTRVTAVAAWCGRRARPGDRAAVLVDQSLDYVVAFLGALRAGLVAVPVYEPSPLPGFRTRLSGVLADCAPALVLTTRRHADLVSEFLEHHALDRPAVVAVDVVPVADAVNAPPPRPESLAYLQYTSGSTRNPAGVMVSHANVAAAATQTVRVYQGRPGSTVVSWLPLYHDMGLIVGLAAPLMGGLSSTLMDPVAFLTRPARWLELMARAPGPAITVAPNFAYGYTAARTTDADLSGLRLDNVATFGDGSEPIAPSIVDSFYERFAGCGARPGMFRQGYGLAEAVLLVTSSPAGQPPKTRTFDRARLAAGEAVDVAPDAPAGSTLVSAGQPVDQLVRVVHPETHRALPDGQVGEIWTSGPNVCLGYWGADDAVSAAVFRATLLDAHGAAVTPYPGCAGWLRTGDLGVRRDGDLFVTGRLKDLIIADGRNHYPQDIEFTVEHAHRAIRRHAVVAFSVAGSGDQGEYAVVVAERSRHATDDLDVTEVADAVRAAVSGEHGLAVRDVVLLGQNELPRTSSGKVRRAECRARYVAGTFGGRG</sequence>
<dbReference type="InterPro" id="IPR000873">
    <property type="entry name" value="AMP-dep_synth/lig_dom"/>
</dbReference>
<dbReference type="GO" id="GO:0016874">
    <property type="term" value="F:ligase activity"/>
    <property type="evidence" value="ECO:0007669"/>
    <property type="project" value="UniProtKB-KW"/>
</dbReference>
<accession>A0A7W7Q809</accession>
<dbReference type="RefSeq" id="WP_184812849.1">
    <property type="nucleotide sequence ID" value="NZ_JACHJQ010000005.1"/>
</dbReference>
<dbReference type="FunFam" id="3.40.50.12780:FF:000013">
    <property type="entry name" value="Long-chain-fatty-acid--AMP ligase FadD32"/>
    <property type="match status" value="1"/>
</dbReference>
<dbReference type="GO" id="GO:0005886">
    <property type="term" value="C:plasma membrane"/>
    <property type="evidence" value="ECO:0007669"/>
    <property type="project" value="TreeGrafter"/>
</dbReference>
<dbReference type="GO" id="GO:0071766">
    <property type="term" value="P:Actinobacterium-type cell wall biogenesis"/>
    <property type="evidence" value="ECO:0007669"/>
    <property type="project" value="UniProtKB-ARBA"/>
</dbReference>
<dbReference type="Proteomes" id="UP000520767">
    <property type="component" value="Unassembled WGS sequence"/>
</dbReference>
<keyword evidence="3" id="KW-0276">Fatty acid metabolism</keyword>
<name>A0A7W7Q809_9PSEU</name>
<dbReference type="InterPro" id="IPR042099">
    <property type="entry name" value="ANL_N_sf"/>
</dbReference>
<protein>
    <submittedName>
        <fullName evidence="7">Acyl-CoA synthetase (AMP-forming)/AMP-acid ligase II</fullName>
    </submittedName>
</protein>
<dbReference type="GO" id="GO:0070566">
    <property type="term" value="F:adenylyltransferase activity"/>
    <property type="evidence" value="ECO:0007669"/>
    <property type="project" value="TreeGrafter"/>
</dbReference>